<keyword evidence="8" id="KW-1185">Reference proteome</keyword>
<evidence type="ECO:0000259" key="6">
    <source>
        <dbReference type="Pfam" id="PF03168"/>
    </source>
</evidence>
<dbReference type="OMA" id="RWKIGTW"/>
<evidence type="ECO:0000313" key="7">
    <source>
        <dbReference type="EMBL" id="KMT16486.1"/>
    </source>
</evidence>
<dbReference type="PANTHER" id="PTHR31415">
    <property type="entry name" value="OS05G0367900 PROTEIN"/>
    <property type="match status" value="1"/>
</dbReference>
<organism evidence="7 8">
    <name type="scientific">Beta vulgaris subsp. vulgaris</name>
    <name type="common">Beet</name>
    <dbReference type="NCBI Taxonomy" id="3555"/>
    <lineage>
        <taxon>Eukaryota</taxon>
        <taxon>Viridiplantae</taxon>
        <taxon>Streptophyta</taxon>
        <taxon>Embryophyta</taxon>
        <taxon>Tracheophyta</taxon>
        <taxon>Spermatophyta</taxon>
        <taxon>Magnoliopsida</taxon>
        <taxon>eudicotyledons</taxon>
        <taxon>Gunneridae</taxon>
        <taxon>Pentapetalae</taxon>
        <taxon>Caryophyllales</taxon>
        <taxon>Chenopodiaceae</taxon>
        <taxon>Betoideae</taxon>
        <taxon>Beta</taxon>
    </lineage>
</organism>
<dbReference type="EMBL" id="KQ090056">
    <property type="protein sequence ID" value="KMT16486.1"/>
    <property type="molecule type" value="Genomic_DNA"/>
</dbReference>
<feature type="domain" description="Late embryogenesis abundant protein LEA-2 subgroup" evidence="6">
    <location>
        <begin position="80"/>
        <end position="183"/>
    </location>
</feature>
<dbReference type="PANTHER" id="PTHR31415:SF20">
    <property type="entry name" value="NDR1_HIN1-LIKE PROTEIN 26"/>
    <property type="match status" value="1"/>
</dbReference>
<keyword evidence="4 5" id="KW-0472">Membrane</keyword>
<evidence type="ECO:0000256" key="1">
    <source>
        <dbReference type="ARBA" id="ARBA00004167"/>
    </source>
</evidence>
<keyword evidence="3 5" id="KW-1133">Transmembrane helix</keyword>
<dbReference type="Pfam" id="PF03168">
    <property type="entry name" value="LEA_2"/>
    <property type="match status" value="1"/>
</dbReference>
<dbReference type="AlphaFoldDB" id="A0A0J8FKP7"/>
<feature type="transmembrane region" description="Helical" evidence="5">
    <location>
        <begin position="26"/>
        <end position="48"/>
    </location>
</feature>
<evidence type="ECO:0000256" key="2">
    <source>
        <dbReference type="ARBA" id="ARBA00022692"/>
    </source>
</evidence>
<dbReference type="GO" id="GO:0110126">
    <property type="term" value="P:phloem loading"/>
    <property type="evidence" value="ECO:0007669"/>
    <property type="project" value="EnsemblPlants"/>
</dbReference>
<keyword evidence="2 5" id="KW-0812">Transmembrane</keyword>
<evidence type="ECO:0000256" key="3">
    <source>
        <dbReference type="ARBA" id="ARBA00022989"/>
    </source>
</evidence>
<reference evidence="7 8" key="1">
    <citation type="journal article" date="2014" name="Nature">
        <title>The genome of the recently domesticated crop plant sugar beet (Beta vulgaris).</title>
        <authorList>
            <person name="Dohm J.C."/>
            <person name="Minoche A.E."/>
            <person name="Holtgrawe D."/>
            <person name="Capella-Gutierrez S."/>
            <person name="Zakrzewski F."/>
            <person name="Tafer H."/>
            <person name="Rupp O."/>
            <person name="Sorensen T.R."/>
            <person name="Stracke R."/>
            <person name="Reinhardt R."/>
            <person name="Goesmann A."/>
            <person name="Kraft T."/>
            <person name="Schulz B."/>
            <person name="Stadler P.F."/>
            <person name="Schmidt T."/>
            <person name="Gabaldon T."/>
            <person name="Lehrach H."/>
            <person name="Weisshaar B."/>
            <person name="Himmelbauer H."/>
        </authorList>
    </citation>
    <scope>NUCLEOTIDE SEQUENCE [LARGE SCALE GENOMIC DNA]</scope>
    <source>
        <tissue evidence="7">Taproot</tissue>
    </source>
</reference>
<gene>
    <name evidence="7" type="ORF">BVRB_3g051040</name>
</gene>
<evidence type="ECO:0000256" key="5">
    <source>
        <dbReference type="SAM" id="Phobius"/>
    </source>
</evidence>
<accession>A0A0J8FKP7</accession>
<evidence type="ECO:0000256" key="4">
    <source>
        <dbReference type="ARBA" id="ARBA00023136"/>
    </source>
</evidence>
<dbReference type="InterPro" id="IPR004864">
    <property type="entry name" value="LEA_2"/>
</dbReference>
<dbReference type="Gramene" id="KMT16486">
    <property type="protein sequence ID" value="KMT16486"/>
    <property type="gene ID" value="BVRB_3g051040"/>
</dbReference>
<dbReference type="GO" id="GO:0009511">
    <property type="term" value="C:plasmodesmatal endoplasmic reticulum"/>
    <property type="evidence" value="ECO:0007669"/>
    <property type="project" value="EnsemblPlants"/>
</dbReference>
<sequence>MSQIDIRSPKHCAKKGFNFNFFNKKLFKIFSTLTFSILSLILLIWFILHPVKPQFILQEINIYQLNFSSLHLLNSSIEITLETRNPNQKVGVYYDVLKTYASYKGQPITLQTSIPPFYQEQQNSNLISASLVGNGLPVAPSLRYDVGRDQASGKMILVLKIDGRIRWKIATWVSGRYRVNVNCVAILPLTPLNPAASLSSKQGTQCSTTL</sequence>
<dbReference type="Proteomes" id="UP000035740">
    <property type="component" value="Chromosome 3"/>
</dbReference>
<protein>
    <recommendedName>
        <fullName evidence="6">Late embryogenesis abundant protein LEA-2 subgroup domain-containing protein</fullName>
    </recommendedName>
</protein>
<dbReference type="OrthoDB" id="1920039at2759"/>
<dbReference type="InterPro" id="IPR044839">
    <property type="entry name" value="NDR1-like"/>
</dbReference>
<dbReference type="GO" id="GO:0098542">
    <property type="term" value="P:defense response to other organism"/>
    <property type="evidence" value="ECO:0007669"/>
    <property type="project" value="InterPro"/>
</dbReference>
<evidence type="ECO:0000313" key="8">
    <source>
        <dbReference type="Proteomes" id="UP000035740"/>
    </source>
</evidence>
<comment type="subcellular location">
    <subcellularLocation>
        <location evidence="1">Membrane</location>
        <topology evidence="1">Single-pass membrane protein</topology>
    </subcellularLocation>
</comment>
<name>A0A0J8FKP7_BETVV</name>
<proteinExistence type="predicted"/>